<keyword evidence="2" id="KW-0217">Developmental protein</keyword>
<evidence type="ECO:0000256" key="4">
    <source>
        <dbReference type="SAM" id="MobiDB-lite"/>
    </source>
</evidence>
<dbReference type="PANTHER" id="PTHR21082:SF4">
    <property type="entry name" value="PROTEIN INTURNED"/>
    <property type="match status" value="1"/>
</dbReference>
<dbReference type="InterPro" id="IPR043988">
    <property type="entry name" value="CCZ1/INTU_longin_2"/>
</dbReference>
<dbReference type="Pfam" id="PF19033">
    <property type="entry name" value="Intu_longin_3"/>
    <property type="match status" value="1"/>
</dbReference>
<dbReference type="Proteomes" id="UP000092443">
    <property type="component" value="Unplaced"/>
</dbReference>
<gene>
    <name evidence="9" type="primary">LOC119631660</name>
</gene>
<feature type="region of interest" description="Disordered" evidence="4">
    <location>
        <begin position="91"/>
        <end position="111"/>
    </location>
</feature>
<accession>A0A8U0W449</accession>
<dbReference type="GO" id="GO:0007399">
    <property type="term" value="P:nervous system development"/>
    <property type="evidence" value="ECO:0007669"/>
    <property type="project" value="TreeGrafter"/>
</dbReference>
<reference evidence="9" key="1">
    <citation type="submission" date="2025-08" db="UniProtKB">
        <authorList>
            <consortium name="RefSeq"/>
        </authorList>
    </citation>
    <scope>IDENTIFICATION</scope>
    <source>
        <tissue evidence="9">Whole body pupa</tissue>
    </source>
</reference>
<dbReference type="PANTHER" id="PTHR21082">
    <property type="entry name" value="PROTEIN INTURNED"/>
    <property type="match status" value="1"/>
</dbReference>
<dbReference type="GO" id="GO:0016192">
    <property type="term" value="P:vesicle-mediated transport"/>
    <property type="evidence" value="ECO:0007669"/>
    <property type="project" value="InterPro"/>
</dbReference>
<dbReference type="RefSeq" id="XP_037879984.1">
    <property type="nucleotide sequence ID" value="XM_038024056.1"/>
</dbReference>
<dbReference type="GO" id="GO:0005737">
    <property type="term" value="C:cytoplasm"/>
    <property type="evidence" value="ECO:0007669"/>
    <property type="project" value="UniProtKB-SubCell"/>
</dbReference>
<dbReference type="Pfam" id="PF19032">
    <property type="entry name" value="Intu_longin_2"/>
    <property type="match status" value="1"/>
</dbReference>
<comment type="subcellular location">
    <subcellularLocation>
        <location evidence="1">Cytoplasm</location>
    </subcellularLocation>
</comment>
<evidence type="ECO:0000313" key="8">
    <source>
        <dbReference type="Proteomes" id="UP000092443"/>
    </source>
</evidence>
<dbReference type="GO" id="GO:0001736">
    <property type="term" value="P:establishment of planar polarity"/>
    <property type="evidence" value="ECO:0007669"/>
    <property type="project" value="InterPro"/>
</dbReference>
<proteinExistence type="predicted"/>
<evidence type="ECO:0000256" key="3">
    <source>
        <dbReference type="ARBA" id="ARBA00022490"/>
    </source>
</evidence>
<evidence type="ECO:0000259" key="6">
    <source>
        <dbReference type="Pfam" id="PF19032"/>
    </source>
</evidence>
<protein>
    <submittedName>
        <fullName evidence="9">Protein inturned</fullName>
    </submittedName>
</protein>
<feature type="region of interest" description="Disordered" evidence="4">
    <location>
        <begin position="18"/>
        <end position="41"/>
    </location>
</feature>
<evidence type="ECO:0000256" key="2">
    <source>
        <dbReference type="ARBA" id="ARBA00022473"/>
    </source>
</evidence>
<evidence type="ECO:0000256" key="1">
    <source>
        <dbReference type="ARBA" id="ARBA00004496"/>
    </source>
</evidence>
<name>A0A8U0W449_9MUSC</name>
<dbReference type="Pfam" id="PF19031">
    <property type="entry name" value="Intu_longin_1"/>
    <property type="match status" value="1"/>
</dbReference>
<keyword evidence="8" id="KW-1185">Reference proteome</keyword>
<dbReference type="InterPro" id="IPR043987">
    <property type="entry name" value="CCZ1/INTU/HSP4_longin_1"/>
</dbReference>
<feature type="domain" description="CCZ1/INTU/HPS4 third Longin" evidence="7">
    <location>
        <begin position="739"/>
        <end position="861"/>
    </location>
</feature>
<sequence>MRRSHTLLLEEAKSVMESNDCGSDSYSSNTESCTESYGDGSETANWEEYVNEDGLLFYAEYVPFDLNKCSISADKFGDISKNCSLRFSKKHARRPLHQNSKLNQESKEPGESELKFADIDKRHENCKTLELVITASDRYRFGRRSTAVESILGYRVAPFPDQPECLMVESFVHDMPALLQQEKLVPILKGDWFKSLNDIEIHTSNVDALLLQFIEPTRVCLTFQGRSDLQHEAKSSGTTNMSEKKRIINFDMFASMIEKLLNLSPLITEQFESVLMFALLILPPECYQNDEHKNSLFYYPEDINKNFLYKARGSFLTLHTVLSEELKTKPSASKLTFDNSQYYVCYRNINGFLVLFSFPCAFVNLSESNLRADELINYMHFALPHIGLDSFKNSYFRNCLVNFCNIQRVRLLLSYKKHSSSFEEILRESRYLPLPKEAQLRIFDALSEMESMDYRNWNDEPLHTHREFFIYGSVLYFNHFILISQMPLEMRLHTEVTLRCRGIFDFVTRNNVKELYIWEEIELNNLTGRYFLTLCGRNHLILAVILKMFEAPDVENGCKISPSLFYIEEIQETLDHLIRSGIESLAMFWSVSNKRPEILESLLSTEGHESLETCATKKFDMYLKHKLASPSCSSKELTANTSAQGQRIISYDEDTLLCSSLGGSSVHSLTLSEEELSKKRLISNPVGDESDSGSDWENFSDRNPLHYTGFESDTQSQVTESLWKEISNVVPTKVSAGWKNSIYYYLYIDHSNSTVFCPLKSSADSFPYVQEMRQAFHFIHNILQKTKCLRRDANKVHSQDITLIRECGMTVQVQDKFTPNNDLMKARFVVVGRFFQSSQTEIYICHRPEIPQNMVELAFRLSFYSFG</sequence>
<dbReference type="AlphaFoldDB" id="A0A8U0W449"/>
<dbReference type="KEGG" id="gfs:119631660"/>
<evidence type="ECO:0000259" key="7">
    <source>
        <dbReference type="Pfam" id="PF19033"/>
    </source>
</evidence>
<dbReference type="GO" id="GO:0005929">
    <property type="term" value="C:cilium"/>
    <property type="evidence" value="ECO:0007669"/>
    <property type="project" value="TreeGrafter"/>
</dbReference>
<dbReference type="GO" id="GO:0060271">
    <property type="term" value="P:cilium assembly"/>
    <property type="evidence" value="ECO:0007669"/>
    <property type="project" value="InterPro"/>
</dbReference>
<keyword evidence="3" id="KW-0963">Cytoplasm</keyword>
<evidence type="ECO:0000259" key="5">
    <source>
        <dbReference type="Pfam" id="PF19031"/>
    </source>
</evidence>
<dbReference type="InterPro" id="IPR043989">
    <property type="entry name" value="CCZ1/INTU/HSP4_longin_3"/>
</dbReference>
<feature type="compositionally biased region" description="Polar residues" evidence="4">
    <location>
        <begin position="18"/>
        <end position="35"/>
    </location>
</feature>
<dbReference type="InterPro" id="IPR039151">
    <property type="entry name" value="INTU"/>
</dbReference>
<dbReference type="GeneID" id="119631660"/>
<evidence type="ECO:0000313" key="9">
    <source>
        <dbReference type="RefSeq" id="XP_037879984.1"/>
    </source>
</evidence>
<feature type="domain" description="CCZ1/INTU second Longin" evidence="6">
    <location>
        <begin position="470"/>
        <end position="574"/>
    </location>
</feature>
<feature type="domain" description="CCZ1/INTU/HSP4 first Longin" evidence="5">
    <location>
        <begin position="275"/>
        <end position="381"/>
    </location>
</feature>
<organism evidence="8 9">
    <name type="scientific">Glossina fuscipes</name>
    <dbReference type="NCBI Taxonomy" id="7396"/>
    <lineage>
        <taxon>Eukaryota</taxon>
        <taxon>Metazoa</taxon>
        <taxon>Ecdysozoa</taxon>
        <taxon>Arthropoda</taxon>
        <taxon>Hexapoda</taxon>
        <taxon>Insecta</taxon>
        <taxon>Pterygota</taxon>
        <taxon>Neoptera</taxon>
        <taxon>Endopterygota</taxon>
        <taxon>Diptera</taxon>
        <taxon>Brachycera</taxon>
        <taxon>Muscomorpha</taxon>
        <taxon>Hippoboscoidea</taxon>
        <taxon>Glossinidae</taxon>
        <taxon>Glossina</taxon>
    </lineage>
</organism>